<dbReference type="InterPro" id="IPR036388">
    <property type="entry name" value="WH-like_DNA-bd_sf"/>
</dbReference>
<evidence type="ECO:0000256" key="5">
    <source>
        <dbReference type="ARBA" id="ARBA00023163"/>
    </source>
</evidence>
<dbReference type="PANTHER" id="PTHR30346">
    <property type="entry name" value="TRANSCRIPTIONAL DUAL REGULATOR HCAR-RELATED"/>
    <property type="match status" value="1"/>
</dbReference>
<sequence>MITLRQLRYFRALVRHRHFGKAAAECAVTQPALSQQIREMELALGAQLVERRPSGIALTDAGHEVARRGEAILEEVGALMDAVRRRSSLLAGRLRLGIIPSIAPYLLPTVLPVIHRDHPDLNLEIREALTGVIVEDLLAGRLDALVLALPVSEAGIVTEPLFEDRFLLAARRTPALDRLRAADPAILSREKLLLLEEGHCMRDQALAFCRSANAGIRNELGATSLSTIMQMVANGYGVTLLPEIAVKSEVHDDPRIAVVPFEAPEPKRIIGLAWRSASRNADDFRALARLIADVAEDERAPLP</sequence>
<dbReference type="GO" id="GO:0003677">
    <property type="term" value="F:DNA binding"/>
    <property type="evidence" value="ECO:0007669"/>
    <property type="project" value="UniProtKB-KW"/>
</dbReference>
<dbReference type="AlphaFoldDB" id="A0A6A7XYS6"/>
<keyword evidence="2" id="KW-0805">Transcription regulation</keyword>
<comment type="caution">
    <text evidence="7">The sequence shown here is derived from an EMBL/GenBank/DDBJ whole genome shotgun (WGS) entry which is preliminary data.</text>
</comment>
<reference evidence="7 8" key="1">
    <citation type="submission" date="2019-09" db="EMBL/GenBank/DDBJ databases">
        <title>Segnochrobactrum spirostomi gen. nov., sp. nov., isolated from the ciliate Spirostomum cf. yagiui and description of a novel family, Segnochrobactraceae fam. nov. within the order Rhizobiales of the class Alphaproteobacteria.</title>
        <authorList>
            <person name="Akter S."/>
            <person name="Shazib S.U.A."/>
            <person name="Shin M.K."/>
        </authorList>
    </citation>
    <scope>NUCLEOTIDE SEQUENCE [LARGE SCALE GENOMIC DNA]</scope>
    <source>
        <strain evidence="7 8">Sp-1</strain>
    </source>
</reference>
<dbReference type="CDD" id="cd08411">
    <property type="entry name" value="PBP2_OxyR"/>
    <property type="match status" value="1"/>
</dbReference>
<dbReference type="Proteomes" id="UP000332515">
    <property type="component" value="Unassembled WGS sequence"/>
</dbReference>
<dbReference type="InterPro" id="IPR005119">
    <property type="entry name" value="LysR_subst-bd"/>
</dbReference>
<dbReference type="InterPro" id="IPR036390">
    <property type="entry name" value="WH_DNA-bd_sf"/>
</dbReference>
<dbReference type="SUPFAM" id="SSF53850">
    <property type="entry name" value="Periplasmic binding protein-like II"/>
    <property type="match status" value="1"/>
</dbReference>
<gene>
    <name evidence="7" type="ORF">F0357_04325</name>
</gene>
<proteinExistence type="inferred from homology"/>
<dbReference type="Gene3D" id="1.10.10.10">
    <property type="entry name" value="Winged helix-like DNA-binding domain superfamily/Winged helix DNA-binding domain"/>
    <property type="match status" value="1"/>
</dbReference>
<keyword evidence="3" id="KW-0238">DNA-binding</keyword>
<dbReference type="RefSeq" id="WP_153479164.1">
    <property type="nucleotide sequence ID" value="NZ_VWNA01000001.1"/>
</dbReference>
<evidence type="ECO:0000313" key="8">
    <source>
        <dbReference type="Proteomes" id="UP000332515"/>
    </source>
</evidence>
<evidence type="ECO:0000256" key="4">
    <source>
        <dbReference type="ARBA" id="ARBA00023159"/>
    </source>
</evidence>
<protein>
    <submittedName>
        <fullName evidence="7">LysR family transcriptional regulator</fullName>
    </submittedName>
</protein>
<comment type="similarity">
    <text evidence="1">Belongs to the LysR transcriptional regulatory family.</text>
</comment>
<dbReference type="PROSITE" id="PS50931">
    <property type="entry name" value="HTH_LYSR"/>
    <property type="match status" value="1"/>
</dbReference>
<evidence type="ECO:0000256" key="2">
    <source>
        <dbReference type="ARBA" id="ARBA00023015"/>
    </source>
</evidence>
<evidence type="ECO:0000313" key="7">
    <source>
        <dbReference type="EMBL" id="MQT11910.1"/>
    </source>
</evidence>
<keyword evidence="5" id="KW-0804">Transcription</keyword>
<evidence type="ECO:0000259" key="6">
    <source>
        <dbReference type="PROSITE" id="PS50931"/>
    </source>
</evidence>
<dbReference type="GO" id="GO:0032993">
    <property type="term" value="C:protein-DNA complex"/>
    <property type="evidence" value="ECO:0007669"/>
    <property type="project" value="TreeGrafter"/>
</dbReference>
<accession>A0A6A7XYS6</accession>
<dbReference type="PRINTS" id="PR00039">
    <property type="entry name" value="HTHLYSR"/>
</dbReference>
<dbReference type="FunFam" id="1.10.10.10:FF:000001">
    <property type="entry name" value="LysR family transcriptional regulator"/>
    <property type="match status" value="1"/>
</dbReference>
<name>A0A6A7XYS6_9HYPH</name>
<dbReference type="InterPro" id="IPR000847">
    <property type="entry name" value="LysR_HTH_N"/>
</dbReference>
<dbReference type="Pfam" id="PF00126">
    <property type="entry name" value="HTH_1"/>
    <property type="match status" value="1"/>
</dbReference>
<feature type="domain" description="HTH lysR-type" evidence="6">
    <location>
        <begin position="2"/>
        <end position="59"/>
    </location>
</feature>
<evidence type="ECO:0000256" key="3">
    <source>
        <dbReference type="ARBA" id="ARBA00023125"/>
    </source>
</evidence>
<dbReference type="PANTHER" id="PTHR30346:SF26">
    <property type="entry name" value="HYDROGEN PEROXIDE-INDUCIBLE GENES ACTIVATOR"/>
    <property type="match status" value="1"/>
</dbReference>
<evidence type="ECO:0000256" key="1">
    <source>
        <dbReference type="ARBA" id="ARBA00009437"/>
    </source>
</evidence>
<keyword evidence="4" id="KW-0010">Activator</keyword>
<dbReference type="Pfam" id="PF03466">
    <property type="entry name" value="LysR_substrate"/>
    <property type="match status" value="1"/>
</dbReference>
<dbReference type="GO" id="GO:0003700">
    <property type="term" value="F:DNA-binding transcription factor activity"/>
    <property type="evidence" value="ECO:0007669"/>
    <property type="project" value="InterPro"/>
</dbReference>
<dbReference type="EMBL" id="VWNA01000001">
    <property type="protein sequence ID" value="MQT11910.1"/>
    <property type="molecule type" value="Genomic_DNA"/>
</dbReference>
<dbReference type="SUPFAM" id="SSF46785">
    <property type="entry name" value="Winged helix' DNA-binding domain"/>
    <property type="match status" value="1"/>
</dbReference>
<organism evidence="7 8">
    <name type="scientific">Segnochrobactrum spirostomi</name>
    <dbReference type="NCBI Taxonomy" id="2608987"/>
    <lineage>
        <taxon>Bacteria</taxon>
        <taxon>Pseudomonadati</taxon>
        <taxon>Pseudomonadota</taxon>
        <taxon>Alphaproteobacteria</taxon>
        <taxon>Hyphomicrobiales</taxon>
        <taxon>Segnochrobactraceae</taxon>
        <taxon>Segnochrobactrum</taxon>
    </lineage>
</organism>
<keyword evidence="8" id="KW-1185">Reference proteome</keyword>
<dbReference type="Gene3D" id="3.40.190.10">
    <property type="entry name" value="Periplasmic binding protein-like II"/>
    <property type="match status" value="2"/>
</dbReference>